<feature type="region of interest" description="Disordered" evidence="1">
    <location>
        <begin position="440"/>
        <end position="468"/>
    </location>
</feature>
<feature type="region of interest" description="Disordered" evidence="1">
    <location>
        <begin position="178"/>
        <end position="212"/>
    </location>
</feature>
<feature type="compositionally biased region" description="Acidic residues" evidence="1">
    <location>
        <begin position="451"/>
        <end position="463"/>
    </location>
</feature>
<dbReference type="AlphaFoldDB" id="A0A316YGD7"/>
<protein>
    <submittedName>
        <fullName evidence="2">Uncharacterized protein</fullName>
    </submittedName>
</protein>
<dbReference type="Proteomes" id="UP000245768">
    <property type="component" value="Unassembled WGS sequence"/>
</dbReference>
<feature type="compositionally biased region" description="Basic and acidic residues" evidence="1">
    <location>
        <begin position="1"/>
        <end position="34"/>
    </location>
</feature>
<dbReference type="OrthoDB" id="2527463at2759"/>
<accession>A0A316YGD7</accession>
<keyword evidence="3" id="KW-1185">Reference proteome</keyword>
<name>A0A316YGD7_9BASI</name>
<feature type="region of interest" description="Disordered" evidence="1">
    <location>
        <begin position="1"/>
        <end position="56"/>
    </location>
</feature>
<feature type="region of interest" description="Disordered" evidence="1">
    <location>
        <begin position="99"/>
        <end position="131"/>
    </location>
</feature>
<feature type="compositionally biased region" description="Basic and acidic residues" evidence="1">
    <location>
        <begin position="441"/>
        <end position="450"/>
    </location>
</feature>
<feature type="region of interest" description="Disordered" evidence="1">
    <location>
        <begin position="315"/>
        <end position="352"/>
    </location>
</feature>
<gene>
    <name evidence="2" type="ORF">FA10DRAFT_174043</name>
</gene>
<organism evidence="2 3">
    <name type="scientific">Acaromyces ingoldii</name>
    <dbReference type="NCBI Taxonomy" id="215250"/>
    <lineage>
        <taxon>Eukaryota</taxon>
        <taxon>Fungi</taxon>
        <taxon>Dikarya</taxon>
        <taxon>Basidiomycota</taxon>
        <taxon>Ustilaginomycotina</taxon>
        <taxon>Exobasidiomycetes</taxon>
        <taxon>Exobasidiales</taxon>
        <taxon>Cryptobasidiaceae</taxon>
        <taxon>Acaromyces</taxon>
    </lineage>
</organism>
<reference evidence="2 3" key="1">
    <citation type="journal article" date="2018" name="Mol. Biol. Evol.">
        <title>Broad Genomic Sampling Reveals a Smut Pathogenic Ancestry of the Fungal Clade Ustilaginomycotina.</title>
        <authorList>
            <person name="Kijpornyongpan T."/>
            <person name="Mondo S.J."/>
            <person name="Barry K."/>
            <person name="Sandor L."/>
            <person name="Lee J."/>
            <person name="Lipzen A."/>
            <person name="Pangilinan J."/>
            <person name="LaButti K."/>
            <person name="Hainaut M."/>
            <person name="Henrissat B."/>
            <person name="Grigoriev I.V."/>
            <person name="Spatafora J.W."/>
            <person name="Aime M.C."/>
        </authorList>
    </citation>
    <scope>NUCLEOTIDE SEQUENCE [LARGE SCALE GENOMIC DNA]</scope>
    <source>
        <strain evidence="2 3">MCA 4198</strain>
    </source>
</reference>
<feature type="region of interest" description="Disordered" evidence="1">
    <location>
        <begin position="239"/>
        <end position="272"/>
    </location>
</feature>
<dbReference type="GeneID" id="37040163"/>
<proteinExistence type="predicted"/>
<feature type="compositionally biased region" description="Low complexity" evidence="1">
    <location>
        <begin position="246"/>
        <end position="269"/>
    </location>
</feature>
<evidence type="ECO:0000313" key="3">
    <source>
        <dbReference type="Proteomes" id="UP000245768"/>
    </source>
</evidence>
<evidence type="ECO:0000256" key="1">
    <source>
        <dbReference type="SAM" id="MobiDB-lite"/>
    </source>
</evidence>
<feature type="region of interest" description="Disordered" evidence="1">
    <location>
        <begin position="385"/>
        <end position="414"/>
    </location>
</feature>
<feature type="compositionally biased region" description="Basic and acidic residues" evidence="1">
    <location>
        <begin position="186"/>
        <end position="203"/>
    </location>
</feature>
<dbReference type="InParanoid" id="A0A316YGD7"/>
<dbReference type="RefSeq" id="XP_025374856.1">
    <property type="nucleotide sequence ID" value="XM_025518247.1"/>
</dbReference>
<feature type="compositionally biased region" description="Low complexity" evidence="1">
    <location>
        <begin position="398"/>
        <end position="408"/>
    </location>
</feature>
<feature type="compositionally biased region" description="Basic and acidic residues" evidence="1">
    <location>
        <begin position="333"/>
        <end position="345"/>
    </location>
</feature>
<dbReference type="EMBL" id="KZ819639">
    <property type="protein sequence ID" value="PWN87658.1"/>
    <property type="molecule type" value="Genomic_DNA"/>
</dbReference>
<evidence type="ECO:0000313" key="2">
    <source>
        <dbReference type="EMBL" id="PWN87658.1"/>
    </source>
</evidence>
<feature type="compositionally biased region" description="Basic and acidic residues" evidence="1">
    <location>
        <begin position="385"/>
        <end position="395"/>
    </location>
</feature>
<sequence>MADENGRGRGDGEGARDKGKGKGKSKDTDTDTGKGRQAGGGLLSSVASAGAGGMPGELARMLASQGKASSVGSGAGAAGASGGMAGAYIDDARAAAAGAISSRSSASTTGFRSAQEASSGASASASAGAGERSYAGFAAPPAMATAGSAFLGQADAHVGPYSSASDLDVHLHDYVRRSSQQQQQQWDDHGNEAELEGAWRDARQPQQQRRQGFDPMTMLDVESEDQHEFAQDDFIAALEREERELPPQALTPLQQLGQGGQQQQRQAGAEVGTTTEALGSVLPAGVPLVDRWTADGQGITREQYEMHRRLHLAQRGALSTGTQGQSNDSIDEEAQRRADEAVKPPDDDEVAQTGVYAPTVELAFSAIWDGEAEGQRALERLRAASVEEAHARQQEARSSSSTSQPSSSHLQREKARRLAARLRAWVARGSYVDDVYGLPPELDKTLRDAEGPEEGIEEEEDEGAKEKRAKAIRRLEALQQHLVGAAEGATGTPRVSLDDVERFLRERR</sequence>
<feature type="compositionally biased region" description="Polar residues" evidence="1">
    <location>
        <begin position="317"/>
        <end position="328"/>
    </location>
</feature>